<dbReference type="PANTHER" id="PTHR43065:SF10">
    <property type="entry name" value="PEROXIDE STRESS-ACTIVATED HISTIDINE KINASE MAK3"/>
    <property type="match status" value="1"/>
</dbReference>
<feature type="transmembrane region" description="Helical" evidence="15">
    <location>
        <begin position="171"/>
        <end position="191"/>
    </location>
</feature>
<keyword evidence="5" id="KW-0597">Phosphoprotein</keyword>
<dbReference type="EC" id="2.7.13.3" evidence="3"/>
<dbReference type="SUPFAM" id="SSF55874">
    <property type="entry name" value="ATPase domain of HSP90 chaperone/DNA topoisomerase II/histidine kinase"/>
    <property type="match status" value="1"/>
</dbReference>
<protein>
    <recommendedName>
        <fullName evidence="3">histidine kinase</fullName>
        <ecNumber evidence="3">2.7.13.3</ecNumber>
    </recommendedName>
</protein>
<proteinExistence type="predicted"/>
<evidence type="ECO:0000256" key="12">
    <source>
        <dbReference type="ARBA" id="ARBA00023012"/>
    </source>
</evidence>
<dbReference type="PROSITE" id="PS50109">
    <property type="entry name" value="HIS_KIN"/>
    <property type="match status" value="1"/>
</dbReference>
<comment type="subcellular location">
    <subcellularLocation>
        <location evidence="2">Cell membrane</location>
        <topology evidence="2">Multi-pass membrane protein</topology>
    </subcellularLocation>
</comment>
<evidence type="ECO:0000256" key="13">
    <source>
        <dbReference type="ARBA" id="ARBA00023136"/>
    </source>
</evidence>
<evidence type="ECO:0000256" key="3">
    <source>
        <dbReference type="ARBA" id="ARBA00012438"/>
    </source>
</evidence>
<evidence type="ECO:0000256" key="4">
    <source>
        <dbReference type="ARBA" id="ARBA00022475"/>
    </source>
</evidence>
<keyword evidence="6" id="KW-0808">Transferase</keyword>
<keyword evidence="18" id="KW-1185">Reference proteome</keyword>
<comment type="caution">
    <text evidence="17">The sequence shown here is derived from an EMBL/GenBank/DDBJ whole genome shotgun (WGS) entry which is preliminary data.</text>
</comment>
<dbReference type="InterPro" id="IPR003594">
    <property type="entry name" value="HATPase_dom"/>
</dbReference>
<evidence type="ECO:0000256" key="15">
    <source>
        <dbReference type="SAM" id="Phobius"/>
    </source>
</evidence>
<evidence type="ECO:0000256" key="10">
    <source>
        <dbReference type="ARBA" id="ARBA00022840"/>
    </source>
</evidence>
<accession>A0ABU4RQM5</accession>
<keyword evidence="10 17" id="KW-0067">ATP-binding</keyword>
<keyword evidence="7 15" id="KW-0812">Transmembrane</keyword>
<dbReference type="InterPro" id="IPR003661">
    <property type="entry name" value="HisK_dim/P_dom"/>
</dbReference>
<organism evidence="17 18">
    <name type="scientific">Terrihabitans rhizophilus</name>
    <dbReference type="NCBI Taxonomy" id="3092662"/>
    <lineage>
        <taxon>Bacteria</taxon>
        <taxon>Pseudomonadati</taxon>
        <taxon>Pseudomonadota</taxon>
        <taxon>Alphaproteobacteria</taxon>
        <taxon>Hyphomicrobiales</taxon>
        <taxon>Terrihabitans</taxon>
    </lineage>
</organism>
<keyword evidence="8" id="KW-0547">Nucleotide-binding</keyword>
<feature type="transmembrane region" description="Helical" evidence="15">
    <location>
        <begin position="99"/>
        <end position="121"/>
    </location>
</feature>
<dbReference type="InterPro" id="IPR005467">
    <property type="entry name" value="His_kinase_dom"/>
</dbReference>
<name>A0ABU4RQM5_9HYPH</name>
<evidence type="ECO:0000256" key="7">
    <source>
        <dbReference type="ARBA" id="ARBA00022692"/>
    </source>
</evidence>
<keyword evidence="4" id="KW-1003">Cell membrane</keyword>
<dbReference type="EMBL" id="JAXAFJ010000005">
    <property type="protein sequence ID" value="MDX6806493.1"/>
    <property type="molecule type" value="Genomic_DNA"/>
</dbReference>
<keyword evidence="12" id="KW-0902">Two-component regulatory system</keyword>
<dbReference type="InterPro" id="IPR036097">
    <property type="entry name" value="HisK_dim/P_sf"/>
</dbReference>
<feature type="transmembrane region" description="Helical" evidence="15">
    <location>
        <begin position="28"/>
        <end position="45"/>
    </location>
</feature>
<sequence>MSENAEPKLSAPFGASTKWRMDIRQWRVLLMPAVAVAAFVLLEWLSFMHEHKGVPVTPWNPGLGFLFALMLVRGPGYAGVLFCGVILAELVVLQTRLSWPLILGIALIISAVYGGTAYLARRYGRLELGMNRLSHIIVVLGAGAAGAMLATVMLPLLLVLDVDFGWQDVRFAFLPLFLGDVIGIAVISPLLLRLIGVRDTTVPGLLRRPEVLLHALLVMAGMAIIAGIGLEAGIRHFYLLFVPVILSGVRFGIDGACLSLAFTQFALVGLLRAHGSDTAVFTEFQTLMFVLSGTGLTVGAVVSERQNANARARAAEARLRDMEAKAAQADRFHLVSGMASALAHEINQPMTAARALARSAQHILDAGDPDLKRARVNLAKVMAQIDHASSVLRRMRDFLRRGQPHRSKVEVRPMIADALLLVEAEARAKHISLRLRVPENLPEIRADRVQLQQVVLNLVRNAIDSISEAEQRKGQVDISAFYQAEPERIEISVADNGPGLGPDFAERVFEPLMTSKHGGLGLGLPICVSIVESHGGKVWLHSGRSGATEFRFSIPLNTSAAN</sequence>
<feature type="transmembrane region" description="Helical" evidence="15">
    <location>
        <begin position="133"/>
        <end position="159"/>
    </location>
</feature>
<feature type="domain" description="Histidine kinase" evidence="16">
    <location>
        <begin position="341"/>
        <end position="558"/>
    </location>
</feature>
<feature type="transmembrane region" description="Helical" evidence="15">
    <location>
        <begin position="237"/>
        <end position="264"/>
    </location>
</feature>
<dbReference type="CDD" id="cd00082">
    <property type="entry name" value="HisKA"/>
    <property type="match status" value="1"/>
</dbReference>
<evidence type="ECO:0000256" key="5">
    <source>
        <dbReference type="ARBA" id="ARBA00022553"/>
    </source>
</evidence>
<evidence type="ECO:0000256" key="11">
    <source>
        <dbReference type="ARBA" id="ARBA00022989"/>
    </source>
</evidence>
<dbReference type="InterPro" id="IPR004358">
    <property type="entry name" value="Sig_transdc_His_kin-like_C"/>
</dbReference>
<evidence type="ECO:0000256" key="14">
    <source>
        <dbReference type="SAM" id="Coils"/>
    </source>
</evidence>
<evidence type="ECO:0000259" key="16">
    <source>
        <dbReference type="PROSITE" id="PS50109"/>
    </source>
</evidence>
<keyword evidence="13 15" id="KW-0472">Membrane</keyword>
<dbReference type="Gene3D" id="1.10.287.130">
    <property type="match status" value="1"/>
</dbReference>
<dbReference type="SMART" id="SM00388">
    <property type="entry name" value="HisKA"/>
    <property type="match status" value="1"/>
</dbReference>
<evidence type="ECO:0000256" key="1">
    <source>
        <dbReference type="ARBA" id="ARBA00000085"/>
    </source>
</evidence>
<dbReference type="Pfam" id="PF02518">
    <property type="entry name" value="HATPase_c"/>
    <property type="match status" value="1"/>
</dbReference>
<dbReference type="SMART" id="SM00387">
    <property type="entry name" value="HATPase_c"/>
    <property type="match status" value="1"/>
</dbReference>
<evidence type="ECO:0000256" key="8">
    <source>
        <dbReference type="ARBA" id="ARBA00022741"/>
    </source>
</evidence>
<dbReference type="Proteomes" id="UP001274321">
    <property type="component" value="Unassembled WGS sequence"/>
</dbReference>
<evidence type="ECO:0000256" key="2">
    <source>
        <dbReference type="ARBA" id="ARBA00004651"/>
    </source>
</evidence>
<keyword evidence="14" id="KW-0175">Coiled coil</keyword>
<evidence type="ECO:0000313" key="17">
    <source>
        <dbReference type="EMBL" id="MDX6806493.1"/>
    </source>
</evidence>
<dbReference type="InterPro" id="IPR007895">
    <property type="entry name" value="MASE1"/>
</dbReference>
<feature type="transmembrane region" description="Helical" evidence="15">
    <location>
        <begin position="284"/>
        <end position="303"/>
    </location>
</feature>
<dbReference type="PANTHER" id="PTHR43065">
    <property type="entry name" value="SENSOR HISTIDINE KINASE"/>
    <property type="match status" value="1"/>
</dbReference>
<evidence type="ECO:0000256" key="9">
    <source>
        <dbReference type="ARBA" id="ARBA00022777"/>
    </source>
</evidence>
<feature type="transmembrane region" description="Helical" evidence="15">
    <location>
        <begin position="211"/>
        <end position="230"/>
    </location>
</feature>
<reference evidence="17 18" key="1">
    <citation type="submission" date="2023-11" db="EMBL/GenBank/DDBJ databases">
        <authorList>
            <person name="Bao R."/>
        </authorList>
    </citation>
    <scope>NUCLEOTIDE SEQUENCE [LARGE SCALE GENOMIC DNA]</scope>
    <source>
        <strain evidence="17 18">PJ23</strain>
    </source>
</reference>
<comment type="catalytic activity">
    <reaction evidence="1">
        <text>ATP + protein L-histidine = ADP + protein N-phospho-L-histidine.</text>
        <dbReference type="EC" id="2.7.13.3"/>
    </reaction>
</comment>
<dbReference type="Pfam" id="PF05231">
    <property type="entry name" value="MASE1"/>
    <property type="match status" value="1"/>
</dbReference>
<dbReference type="Gene3D" id="3.30.565.10">
    <property type="entry name" value="Histidine kinase-like ATPase, C-terminal domain"/>
    <property type="match status" value="1"/>
</dbReference>
<feature type="coiled-coil region" evidence="14">
    <location>
        <begin position="305"/>
        <end position="332"/>
    </location>
</feature>
<feature type="transmembrane region" description="Helical" evidence="15">
    <location>
        <begin position="65"/>
        <end position="87"/>
    </location>
</feature>
<dbReference type="RefSeq" id="WP_319844620.1">
    <property type="nucleotide sequence ID" value="NZ_JAXAFJ010000005.1"/>
</dbReference>
<dbReference type="SUPFAM" id="SSF47384">
    <property type="entry name" value="Homodimeric domain of signal transducing histidine kinase"/>
    <property type="match status" value="1"/>
</dbReference>
<dbReference type="GO" id="GO:0005524">
    <property type="term" value="F:ATP binding"/>
    <property type="evidence" value="ECO:0007669"/>
    <property type="project" value="UniProtKB-KW"/>
</dbReference>
<keyword evidence="9" id="KW-0418">Kinase</keyword>
<dbReference type="InterPro" id="IPR036890">
    <property type="entry name" value="HATPase_C_sf"/>
</dbReference>
<evidence type="ECO:0000313" key="18">
    <source>
        <dbReference type="Proteomes" id="UP001274321"/>
    </source>
</evidence>
<keyword evidence="11 15" id="KW-1133">Transmembrane helix</keyword>
<gene>
    <name evidence="17" type="ORF">SCD90_10485</name>
</gene>
<dbReference type="PRINTS" id="PR00344">
    <property type="entry name" value="BCTRLSENSOR"/>
</dbReference>
<evidence type="ECO:0000256" key="6">
    <source>
        <dbReference type="ARBA" id="ARBA00022679"/>
    </source>
</evidence>